<gene>
    <name evidence="9" type="ORF">AN215_13570</name>
</gene>
<feature type="compositionally biased region" description="Low complexity" evidence="6">
    <location>
        <begin position="403"/>
        <end position="444"/>
    </location>
</feature>
<dbReference type="PANTHER" id="PTHR45436:SF5">
    <property type="entry name" value="SENSOR HISTIDINE KINASE TRCS"/>
    <property type="match status" value="1"/>
</dbReference>
<keyword evidence="5" id="KW-0418">Kinase</keyword>
<evidence type="ECO:0000256" key="1">
    <source>
        <dbReference type="ARBA" id="ARBA00000085"/>
    </source>
</evidence>
<feature type="compositionally biased region" description="Basic and acidic residues" evidence="6">
    <location>
        <begin position="461"/>
        <end position="474"/>
    </location>
</feature>
<evidence type="ECO:0000259" key="8">
    <source>
        <dbReference type="SMART" id="SM00387"/>
    </source>
</evidence>
<feature type="compositionally biased region" description="Low complexity" evidence="6">
    <location>
        <begin position="524"/>
        <end position="537"/>
    </location>
</feature>
<evidence type="ECO:0000256" key="2">
    <source>
        <dbReference type="ARBA" id="ARBA00012438"/>
    </source>
</evidence>
<dbReference type="AlphaFoldDB" id="A0A1E7JQD5"/>
<sequence length="574" mass="59887">MVRAGSSPGDQGSGGPVLVWLLPALATAVAAGIAVPLLPEDARIAVSVCGLVATVAVALVAAEVARRGRALAALRAQHAQQLSVLQARLHQQELATVQLAKERLPEAVERLQEGEFAEDVLQSMPRAEGLSSEFQTAHQQLLRSVVEAVQAEETLRDSAQRGVVNVARRVQAIVHRQATDLRGMEDRHGRHPDFFADLLRLDHGTALIGRLADSIAVLGGARPGRQWSKAVPVYSVLRGAMSRVLDYQRVELHSVADVAVVGPAVEPLIHALAELLDNATRYSPPSARVHLTAGEVHAGIAIEIEDGGVGLSEEARARAELRLKEAQAGIDLNDLGESPRLGLAVVGRLAQAYDFQVSLPPSAYGGVRAVLVVPKKLITTAPASGRAHGIGAGPGQEAARQDAFGQAGPAQAMPAQAEPGQAAPGPAAPGRAAPAAVASANSAPWHETAPASSAGSPGGEHPTEAQRMPRHEPWLPETGPARQEDEVQDETPPVIERNANGLPQRRRRTPNPDARPGGAGRASATPPAQPAADEPAPGLWMADLQSGLSGRTGEDARTDSGSESNQDTSSDEGE</sequence>
<dbReference type="SUPFAM" id="SSF55874">
    <property type="entry name" value="ATPase domain of HSP90 chaperone/DNA topoisomerase II/histidine kinase"/>
    <property type="match status" value="1"/>
</dbReference>
<evidence type="ECO:0000256" key="3">
    <source>
        <dbReference type="ARBA" id="ARBA00022553"/>
    </source>
</evidence>
<protein>
    <recommendedName>
        <fullName evidence="2">histidine kinase</fullName>
        <ecNumber evidence="2">2.7.13.3</ecNumber>
    </recommendedName>
</protein>
<dbReference type="InterPro" id="IPR036890">
    <property type="entry name" value="HATPase_C_sf"/>
</dbReference>
<dbReference type="EC" id="2.7.13.3" evidence="2"/>
<dbReference type="GO" id="GO:0005886">
    <property type="term" value="C:plasma membrane"/>
    <property type="evidence" value="ECO:0007669"/>
    <property type="project" value="TreeGrafter"/>
</dbReference>
<comment type="caution">
    <text evidence="9">The sequence shown here is derived from an EMBL/GenBank/DDBJ whole genome shotgun (WGS) entry which is preliminary data.</text>
</comment>
<evidence type="ECO:0000313" key="9">
    <source>
        <dbReference type="EMBL" id="OEU90466.1"/>
    </source>
</evidence>
<dbReference type="InterPro" id="IPR003594">
    <property type="entry name" value="HATPase_dom"/>
</dbReference>
<dbReference type="EMBL" id="LJGT01000038">
    <property type="protein sequence ID" value="OEU90466.1"/>
    <property type="molecule type" value="Genomic_DNA"/>
</dbReference>
<dbReference type="InterPro" id="IPR050428">
    <property type="entry name" value="TCS_sensor_his_kinase"/>
</dbReference>
<dbReference type="Gene3D" id="3.30.565.10">
    <property type="entry name" value="Histidine kinase-like ATPase, C-terminal domain"/>
    <property type="match status" value="1"/>
</dbReference>
<evidence type="ECO:0000256" key="6">
    <source>
        <dbReference type="SAM" id="MobiDB-lite"/>
    </source>
</evidence>
<dbReference type="GO" id="GO:0000160">
    <property type="term" value="P:phosphorelay signal transduction system"/>
    <property type="evidence" value="ECO:0007669"/>
    <property type="project" value="TreeGrafter"/>
</dbReference>
<dbReference type="Proteomes" id="UP000176087">
    <property type="component" value="Unassembled WGS sequence"/>
</dbReference>
<evidence type="ECO:0000313" key="10">
    <source>
        <dbReference type="Proteomes" id="UP000176087"/>
    </source>
</evidence>
<reference evidence="9 10" key="1">
    <citation type="journal article" date="2016" name="Front. Microbiol.">
        <title>Comparative Genomics Analysis of Streptomyces Species Reveals Their Adaptation to the Marine Environment and Their Diversity at the Genomic Level.</title>
        <authorList>
            <person name="Tian X."/>
            <person name="Zhang Z."/>
            <person name="Yang T."/>
            <person name="Chen M."/>
            <person name="Li J."/>
            <person name="Chen F."/>
            <person name="Yang J."/>
            <person name="Li W."/>
            <person name="Zhang B."/>
            <person name="Zhang Z."/>
            <person name="Wu J."/>
            <person name="Zhang C."/>
            <person name="Long L."/>
            <person name="Xiao J."/>
        </authorList>
    </citation>
    <scope>NUCLEOTIDE SEQUENCE [LARGE SCALE GENOMIC DNA]</scope>
    <source>
        <strain evidence="9 10">SCSIO 10390</strain>
    </source>
</reference>
<dbReference type="SMART" id="SM00387">
    <property type="entry name" value="HATPase_c"/>
    <property type="match status" value="1"/>
</dbReference>
<keyword evidence="7" id="KW-1133">Transmembrane helix</keyword>
<dbReference type="PATRIC" id="fig|933944.5.peg.5780"/>
<keyword evidence="4" id="KW-0808">Transferase</keyword>
<dbReference type="STRING" id="933944.AN215_13570"/>
<evidence type="ECO:0000256" key="5">
    <source>
        <dbReference type="ARBA" id="ARBA00022777"/>
    </source>
</evidence>
<dbReference type="GO" id="GO:0004673">
    <property type="term" value="F:protein histidine kinase activity"/>
    <property type="evidence" value="ECO:0007669"/>
    <property type="project" value="UniProtKB-EC"/>
</dbReference>
<organism evidence="9 10">
    <name type="scientific">Streptomyces abyssalis</name>
    <dbReference type="NCBI Taxonomy" id="933944"/>
    <lineage>
        <taxon>Bacteria</taxon>
        <taxon>Bacillati</taxon>
        <taxon>Actinomycetota</taxon>
        <taxon>Actinomycetes</taxon>
        <taxon>Kitasatosporales</taxon>
        <taxon>Streptomycetaceae</taxon>
        <taxon>Streptomyces</taxon>
    </lineage>
</organism>
<keyword evidence="7" id="KW-0812">Transmembrane</keyword>
<feature type="region of interest" description="Disordered" evidence="6">
    <location>
        <begin position="384"/>
        <end position="574"/>
    </location>
</feature>
<keyword evidence="10" id="KW-1185">Reference proteome</keyword>
<dbReference type="RefSeq" id="WP_079122951.1">
    <property type="nucleotide sequence ID" value="NZ_LJGS01000036.1"/>
</dbReference>
<feature type="domain" description="Histidine kinase/HSP90-like ATPase" evidence="8">
    <location>
        <begin position="263"/>
        <end position="377"/>
    </location>
</feature>
<dbReference type="PANTHER" id="PTHR45436">
    <property type="entry name" value="SENSOR HISTIDINE KINASE YKOH"/>
    <property type="match status" value="1"/>
</dbReference>
<feature type="transmembrane region" description="Helical" evidence="7">
    <location>
        <begin position="44"/>
        <end position="65"/>
    </location>
</feature>
<name>A0A1E7JQD5_9ACTN</name>
<dbReference type="OrthoDB" id="4652229at2"/>
<accession>A0A1E7JQD5</accession>
<proteinExistence type="predicted"/>
<evidence type="ECO:0000256" key="4">
    <source>
        <dbReference type="ARBA" id="ARBA00022679"/>
    </source>
</evidence>
<keyword evidence="3" id="KW-0597">Phosphoprotein</keyword>
<keyword evidence="7" id="KW-0472">Membrane</keyword>
<feature type="transmembrane region" description="Helical" evidence="7">
    <location>
        <begin position="17"/>
        <end position="38"/>
    </location>
</feature>
<comment type="catalytic activity">
    <reaction evidence="1">
        <text>ATP + protein L-histidine = ADP + protein N-phospho-L-histidine.</text>
        <dbReference type="EC" id="2.7.13.3"/>
    </reaction>
</comment>
<evidence type="ECO:0000256" key="7">
    <source>
        <dbReference type="SAM" id="Phobius"/>
    </source>
</evidence>
<dbReference type="Pfam" id="PF02518">
    <property type="entry name" value="HATPase_c"/>
    <property type="match status" value="1"/>
</dbReference>